<dbReference type="OrthoDB" id="6021782at2759"/>
<dbReference type="InterPro" id="IPR024855">
    <property type="entry name" value="UNC79"/>
</dbReference>
<evidence type="ECO:0000313" key="1">
    <source>
        <dbReference type="EMBL" id="CAB4030112.1"/>
    </source>
</evidence>
<dbReference type="EMBL" id="CACRXK020016631">
    <property type="protein sequence ID" value="CAB4030112.1"/>
    <property type="molecule type" value="Genomic_DNA"/>
</dbReference>
<reference evidence="1" key="1">
    <citation type="submission" date="2020-04" db="EMBL/GenBank/DDBJ databases">
        <authorList>
            <person name="Alioto T."/>
            <person name="Alioto T."/>
            <person name="Gomez Garrido J."/>
        </authorList>
    </citation>
    <scope>NUCLEOTIDE SEQUENCE</scope>
    <source>
        <strain evidence="1">A484AB</strain>
    </source>
</reference>
<comment type="caution">
    <text evidence="1">The sequence shown here is derived from an EMBL/GenBank/DDBJ whole genome shotgun (WGS) entry which is preliminary data.</text>
</comment>
<evidence type="ECO:0000313" key="2">
    <source>
        <dbReference type="Proteomes" id="UP001152795"/>
    </source>
</evidence>
<dbReference type="Proteomes" id="UP001152795">
    <property type="component" value="Unassembled WGS sequence"/>
</dbReference>
<dbReference type="AlphaFoldDB" id="A0A6S7KTP9"/>
<sequence>MSVLLYCNDPKEHAKFLETMMRFKKNVCLDLLAVMAYGPTEVLQPSVQLLFHYYPSIDVAYIFFSFAGAMDDRQFYYDAWNDSQCNCPGCDGLTTKLCIDAQFASSECGTEPPVFVCDKCANRVRAAFLLDIVQPIGEVAASCENKPCKGDDRTAKYTCFSETCIKKQRYETNLRGKFFSQETLVIVKIKRVIGDNMFYDKFSFRKFYLIVCIGNLAKFFYDKYTSPKASLPYENLP</sequence>
<dbReference type="PANTHER" id="PTHR21696">
    <property type="entry name" value="PROTEIN UNC-79 HOMOLOG"/>
    <property type="match status" value="1"/>
</dbReference>
<dbReference type="Pfam" id="PF14776">
    <property type="entry name" value="UNC-79"/>
    <property type="match status" value="1"/>
</dbReference>
<gene>
    <name evidence="1" type="ORF">PACLA_8A001380</name>
</gene>
<dbReference type="PANTHER" id="PTHR21696:SF2">
    <property type="entry name" value="PROTEIN UNC-79 HOMOLOG"/>
    <property type="match status" value="1"/>
</dbReference>
<name>A0A6S7KTP9_PARCT</name>
<proteinExistence type="predicted"/>
<protein>
    <submittedName>
        <fullName evidence="1">Uncharacterized protein</fullName>
    </submittedName>
</protein>
<accession>A0A6S7KTP9</accession>
<keyword evidence="2" id="KW-1185">Reference proteome</keyword>
<organism evidence="1 2">
    <name type="scientific">Paramuricea clavata</name>
    <name type="common">Red gorgonian</name>
    <name type="synonym">Violescent sea-whip</name>
    <dbReference type="NCBI Taxonomy" id="317549"/>
    <lineage>
        <taxon>Eukaryota</taxon>
        <taxon>Metazoa</taxon>
        <taxon>Cnidaria</taxon>
        <taxon>Anthozoa</taxon>
        <taxon>Octocorallia</taxon>
        <taxon>Malacalcyonacea</taxon>
        <taxon>Plexauridae</taxon>
        <taxon>Paramuricea</taxon>
    </lineage>
</organism>